<sequence length="109" mass="12820">MTRRANKQKKKYFLIFYNIYETIKVSGQGEVGISFNLRFKIGFLKGFKYDDQLALYFKIDSKSWESLTCATTSCSSPLLIDFYDFETAQVPILIYYINHDINQINFVLQ</sequence>
<keyword evidence="2" id="KW-1185">Reference proteome</keyword>
<dbReference type="InParanoid" id="A0E7G5"/>
<proteinExistence type="predicted"/>
<dbReference type="RefSeq" id="XP_001458629.1">
    <property type="nucleotide sequence ID" value="XM_001458592.1"/>
</dbReference>
<evidence type="ECO:0000313" key="1">
    <source>
        <dbReference type="EMBL" id="CAK91232.1"/>
    </source>
</evidence>
<reference evidence="1 2" key="1">
    <citation type="journal article" date="2006" name="Nature">
        <title>Global trends of whole-genome duplications revealed by the ciliate Paramecium tetraurelia.</title>
        <authorList>
            <consortium name="Genoscope"/>
            <person name="Aury J.-M."/>
            <person name="Jaillon O."/>
            <person name="Duret L."/>
            <person name="Noel B."/>
            <person name="Jubin C."/>
            <person name="Porcel B.M."/>
            <person name="Segurens B."/>
            <person name="Daubin V."/>
            <person name="Anthouard V."/>
            <person name="Aiach N."/>
            <person name="Arnaiz O."/>
            <person name="Billaut A."/>
            <person name="Beisson J."/>
            <person name="Blanc I."/>
            <person name="Bouhouche K."/>
            <person name="Camara F."/>
            <person name="Duharcourt S."/>
            <person name="Guigo R."/>
            <person name="Gogendeau D."/>
            <person name="Katinka M."/>
            <person name="Keller A.-M."/>
            <person name="Kissmehl R."/>
            <person name="Klotz C."/>
            <person name="Koll F."/>
            <person name="Le Moue A."/>
            <person name="Lepere C."/>
            <person name="Malinsky S."/>
            <person name="Nowacki M."/>
            <person name="Nowak J.K."/>
            <person name="Plattner H."/>
            <person name="Poulain J."/>
            <person name="Ruiz F."/>
            <person name="Serrano V."/>
            <person name="Zagulski M."/>
            <person name="Dessen P."/>
            <person name="Betermier M."/>
            <person name="Weissenbach J."/>
            <person name="Scarpelli C."/>
            <person name="Schachter V."/>
            <person name="Sperling L."/>
            <person name="Meyer E."/>
            <person name="Cohen J."/>
            <person name="Wincker P."/>
        </authorList>
    </citation>
    <scope>NUCLEOTIDE SEQUENCE [LARGE SCALE GENOMIC DNA]</scope>
    <source>
        <strain evidence="1 2">Stock d4-2</strain>
    </source>
</reference>
<dbReference type="HOGENOM" id="CLU_2189080_0_0_1"/>
<protein>
    <submittedName>
        <fullName evidence="1">Uncharacterized protein</fullName>
    </submittedName>
</protein>
<dbReference type="GeneID" id="5044414"/>
<evidence type="ECO:0000313" key="2">
    <source>
        <dbReference type="Proteomes" id="UP000000600"/>
    </source>
</evidence>
<gene>
    <name evidence="1" type="ORF">GSPATT00023960001</name>
</gene>
<name>A0E7G5_PARTE</name>
<dbReference type="EMBL" id="CT868662">
    <property type="protein sequence ID" value="CAK91232.1"/>
    <property type="molecule type" value="Genomic_DNA"/>
</dbReference>
<organism evidence="1 2">
    <name type="scientific">Paramecium tetraurelia</name>
    <dbReference type="NCBI Taxonomy" id="5888"/>
    <lineage>
        <taxon>Eukaryota</taxon>
        <taxon>Sar</taxon>
        <taxon>Alveolata</taxon>
        <taxon>Ciliophora</taxon>
        <taxon>Intramacronucleata</taxon>
        <taxon>Oligohymenophorea</taxon>
        <taxon>Peniculida</taxon>
        <taxon>Parameciidae</taxon>
        <taxon>Paramecium</taxon>
    </lineage>
</organism>
<dbReference type="AlphaFoldDB" id="A0E7G5"/>
<dbReference type="Proteomes" id="UP000000600">
    <property type="component" value="Unassembled WGS sequence"/>
</dbReference>
<dbReference type="KEGG" id="ptm:GSPATT00023960001"/>
<accession>A0E7G5</accession>